<gene>
    <name evidence="1" type="ORF">HG15A2_19520</name>
</gene>
<evidence type="ECO:0000313" key="1">
    <source>
        <dbReference type="EMBL" id="QDS98671.1"/>
    </source>
</evidence>
<dbReference type="SUPFAM" id="SSF81301">
    <property type="entry name" value="Nucleotidyltransferase"/>
    <property type="match status" value="1"/>
</dbReference>
<name>A0A517MUW0_9BACT</name>
<accession>A0A517MUW0</accession>
<dbReference type="InterPro" id="IPR043519">
    <property type="entry name" value="NT_sf"/>
</dbReference>
<reference evidence="1 2" key="1">
    <citation type="submission" date="2019-02" db="EMBL/GenBank/DDBJ databases">
        <title>Deep-cultivation of Planctomycetes and their phenomic and genomic characterization uncovers novel biology.</title>
        <authorList>
            <person name="Wiegand S."/>
            <person name="Jogler M."/>
            <person name="Boedeker C."/>
            <person name="Pinto D."/>
            <person name="Vollmers J."/>
            <person name="Rivas-Marin E."/>
            <person name="Kohn T."/>
            <person name="Peeters S.H."/>
            <person name="Heuer A."/>
            <person name="Rast P."/>
            <person name="Oberbeckmann S."/>
            <person name="Bunk B."/>
            <person name="Jeske O."/>
            <person name="Meyerdierks A."/>
            <person name="Storesund J.E."/>
            <person name="Kallscheuer N."/>
            <person name="Luecker S."/>
            <person name="Lage O.M."/>
            <person name="Pohl T."/>
            <person name="Merkel B.J."/>
            <person name="Hornburger P."/>
            <person name="Mueller R.-W."/>
            <person name="Bruemmer F."/>
            <person name="Labrenz M."/>
            <person name="Spormann A.M."/>
            <person name="Op den Camp H."/>
            <person name="Overmann J."/>
            <person name="Amann R."/>
            <person name="Jetten M.S.M."/>
            <person name="Mascher T."/>
            <person name="Medema M.H."/>
            <person name="Devos D.P."/>
            <person name="Kaster A.-K."/>
            <person name="Ovreas L."/>
            <person name="Rohde M."/>
            <person name="Galperin M.Y."/>
            <person name="Jogler C."/>
        </authorList>
    </citation>
    <scope>NUCLEOTIDE SEQUENCE [LARGE SCALE GENOMIC DNA]</scope>
    <source>
        <strain evidence="1 2">HG15A2</strain>
    </source>
</reference>
<organism evidence="1 2">
    <name type="scientific">Adhaeretor mobilis</name>
    <dbReference type="NCBI Taxonomy" id="1930276"/>
    <lineage>
        <taxon>Bacteria</taxon>
        <taxon>Pseudomonadati</taxon>
        <taxon>Planctomycetota</taxon>
        <taxon>Planctomycetia</taxon>
        <taxon>Pirellulales</taxon>
        <taxon>Lacipirellulaceae</taxon>
        <taxon>Adhaeretor</taxon>
    </lineage>
</organism>
<protein>
    <submittedName>
        <fullName evidence="1">Uncharacterized protein</fullName>
    </submittedName>
</protein>
<evidence type="ECO:0000313" key="2">
    <source>
        <dbReference type="Proteomes" id="UP000319852"/>
    </source>
</evidence>
<dbReference type="KEGG" id="amob:HG15A2_19520"/>
<keyword evidence="2" id="KW-1185">Reference proteome</keyword>
<dbReference type="EMBL" id="CP036263">
    <property type="protein sequence ID" value="QDS98671.1"/>
    <property type="molecule type" value="Genomic_DNA"/>
</dbReference>
<dbReference type="Proteomes" id="UP000319852">
    <property type="component" value="Chromosome"/>
</dbReference>
<dbReference type="OrthoDB" id="284878at2"/>
<dbReference type="Gene3D" id="3.30.460.40">
    <property type="match status" value="1"/>
</dbReference>
<sequence length="164" mass="18115">MEAILGTYDQLLDDDLRLALSEGGRYFENESEVHKALRKVVCLLGELGIEKVLAGALAICIHGYRRITHDVNLIVTREGSERIHSALKRLSYIRLITGRKALRDAQSRVKIDFLTTGDYPGDGKPASVAFPNPLDVANDLDGHKVIQLAKLIELKLASGKLKAR</sequence>
<dbReference type="AlphaFoldDB" id="A0A517MUW0"/>
<proteinExistence type="predicted"/>
<dbReference type="RefSeq" id="WP_145059896.1">
    <property type="nucleotide sequence ID" value="NZ_CP036263.1"/>
</dbReference>